<dbReference type="InterPro" id="IPR016017">
    <property type="entry name" value="GDNF/GAS1"/>
</dbReference>
<dbReference type="SMART" id="SM00907">
    <property type="entry name" value="GDNF"/>
    <property type="match status" value="2"/>
</dbReference>
<evidence type="ECO:0000256" key="7">
    <source>
        <dbReference type="ARBA" id="ARBA00023180"/>
    </source>
</evidence>
<organism evidence="12 13">
    <name type="scientific">Tachysurus vachellii</name>
    <name type="common">Darkbarbel catfish</name>
    <name type="synonym">Pelteobagrus vachellii</name>
    <dbReference type="NCBI Taxonomy" id="175792"/>
    <lineage>
        <taxon>Eukaryota</taxon>
        <taxon>Metazoa</taxon>
        <taxon>Chordata</taxon>
        <taxon>Craniata</taxon>
        <taxon>Vertebrata</taxon>
        <taxon>Euteleostomi</taxon>
        <taxon>Actinopterygii</taxon>
        <taxon>Neopterygii</taxon>
        <taxon>Teleostei</taxon>
        <taxon>Ostariophysi</taxon>
        <taxon>Siluriformes</taxon>
        <taxon>Bagridae</taxon>
        <taxon>Tachysurus</taxon>
    </lineage>
</organism>
<comment type="similarity">
    <text evidence="2">Belongs to the GDNFR family.</text>
</comment>
<dbReference type="GO" id="GO:0007169">
    <property type="term" value="P:cell surface receptor protein tyrosine kinase signaling pathway"/>
    <property type="evidence" value="ECO:0007669"/>
    <property type="project" value="UniProtKB-ARBA"/>
</dbReference>
<evidence type="ECO:0000256" key="8">
    <source>
        <dbReference type="SAM" id="MobiDB-lite"/>
    </source>
</evidence>
<dbReference type="EMBL" id="JAVHJS010000007">
    <property type="protein sequence ID" value="KAK2852980.1"/>
    <property type="molecule type" value="Genomic_DNA"/>
</dbReference>
<dbReference type="GO" id="GO:0007399">
    <property type="term" value="P:nervous system development"/>
    <property type="evidence" value="ECO:0007669"/>
    <property type="project" value="TreeGrafter"/>
</dbReference>
<dbReference type="AlphaFoldDB" id="A0AA88NFZ3"/>
<sequence length="430" mass="48728">MKTALFIGIWLVLHTDCSTISPSCFSLMQPCFSPDLCRSEQTLLRNVCVSEDSSCQMQSTEGCNVTIQAILAHSRECVCTDENPCSVLQLLVSFCHPYLEDVNPLPASDTSRLANQQASSQANARHPHSDHHLPFQVHENNFKNKDEWKESRLLTSVPTLDISCVQGMTLCIQDEVCNRQLVPFVQSCSTPQCEDRLCRMAARRFYSSLPENMVDMLVFCQCEPDDQDCQHFQTMLNSNSCKQDQTSQWNCLEMLDNCTGEKICRQRFEVFLSKCFGSEDVSLSGYSTIELLHVIDLNFFVSGNKECRRAFVDTMGSVLQSLCTCHGLDHHNLYRCNVLQQAIHNRSYFKPQGPKKNLSTTKSKVNKSQQERSWLNDQLLYIVLSVCALVVIFAVSFAVVAHKLSKKHNVSKNPDSRYKPPEDSTKSFVL</sequence>
<evidence type="ECO:0000256" key="5">
    <source>
        <dbReference type="ARBA" id="ARBA00023136"/>
    </source>
</evidence>
<evidence type="ECO:0000313" key="12">
    <source>
        <dbReference type="EMBL" id="KAK2852980.1"/>
    </source>
</evidence>
<feature type="region of interest" description="Disordered" evidence="8">
    <location>
        <begin position="409"/>
        <end position="430"/>
    </location>
</feature>
<evidence type="ECO:0000256" key="6">
    <source>
        <dbReference type="ARBA" id="ARBA00023170"/>
    </source>
</evidence>
<evidence type="ECO:0000256" key="10">
    <source>
        <dbReference type="SAM" id="SignalP"/>
    </source>
</evidence>
<comment type="subcellular location">
    <subcellularLocation>
        <location evidence="1">Cell membrane</location>
    </subcellularLocation>
</comment>
<dbReference type="InterPro" id="IPR037193">
    <property type="entry name" value="GDNF_alpha"/>
</dbReference>
<feature type="domain" description="GDNF/GAS1" evidence="11">
    <location>
        <begin position="251"/>
        <end position="348"/>
    </location>
</feature>
<keyword evidence="5 9" id="KW-0472">Membrane</keyword>
<dbReference type="Proteomes" id="UP001187315">
    <property type="component" value="Unassembled WGS sequence"/>
</dbReference>
<dbReference type="PANTHER" id="PTHR10269:SF1">
    <property type="entry name" value="GDNF FAMILY RECEPTOR ALPHA-LIKE"/>
    <property type="match status" value="1"/>
</dbReference>
<feature type="domain" description="GDNF/GAS1" evidence="11">
    <location>
        <begin position="164"/>
        <end position="241"/>
    </location>
</feature>
<feature type="signal peptide" evidence="10">
    <location>
        <begin position="1"/>
        <end position="19"/>
    </location>
</feature>
<keyword evidence="9" id="KW-1133">Transmembrane helix</keyword>
<keyword evidence="3" id="KW-1003">Cell membrane</keyword>
<feature type="transmembrane region" description="Helical" evidence="9">
    <location>
        <begin position="379"/>
        <end position="401"/>
    </location>
</feature>
<dbReference type="Pfam" id="PF02351">
    <property type="entry name" value="GDNF"/>
    <property type="match status" value="2"/>
</dbReference>
<name>A0AA88NFZ3_TACVA</name>
<proteinExistence type="inferred from homology"/>
<dbReference type="GO" id="GO:0009897">
    <property type="term" value="C:external side of plasma membrane"/>
    <property type="evidence" value="ECO:0007669"/>
    <property type="project" value="TreeGrafter"/>
</dbReference>
<dbReference type="InterPro" id="IPR003438">
    <property type="entry name" value="GDNF_rcpt"/>
</dbReference>
<evidence type="ECO:0000256" key="1">
    <source>
        <dbReference type="ARBA" id="ARBA00004236"/>
    </source>
</evidence>
<feature type="compositionally biased region" description="Low complexity" evidence="8">
    <location>
        <begin position="114"/>
        <end position="124"/>
    </location>
</feature>
<feature type="compositionally biased region" description="Basic and acidic residues" evidence="8">
    <location>
        <begin position="414"/>
        <end position="430"/>
    </location>
</feature>
<evidence type="ECO:0000259" key="11">
    <source>
        <dbReference type="SMART" id="SM00907"/>
    </source>
</evidence>
<feature type="region of interest" description="Disordered" evidence="8">
    <location>
        <begin position="108"/>
        <end position="130"/>
    </location>
</feature>
<protein>
    <recommendedName>
        <fullName evidence="11">GDNF/GAS1 domain-containing protein</fullName>
    </recommendedName>
</protein>
<evidence type="ECO:0000313" key="13">
    <source>
        <dbReference type="Proteomes" id="UP001187315"/>
    </source>
</evidence>
<dbReference type="PANTHER" id="PTHR10269">
    <property type="entry name" value="GDNF RECEPTOR ALPHA"/>
    <property type="match status" value="1"/>
</dbReference>
<accession>A0AA88NFZ3</accession>
<comment type="caution">
    <text evidence="12">The sequence shown here is derived from an EMBL/GenBank/DDBJ whole genome shotgun (WGS) entry which is preliminary data.</text>
</comment>
<keyword evidence="4 10" id="KW-0732">Signal</keyword>
<dbReference type="SUPFAM" id="SSF110035">
    <property type="entry name" value="GDNF receptor-like"/>
    <property type="match status" value="2"/>
</dbReference>
<gene>
    <name evidence="12" type="ORF">Q7C36_008181</name>
</gene>
<evidence type="ECO:0000256" key="3">
    <source>
        <dbReference type="ARBA" id="ARBA00022475"/>
    </source>
</evidence>
<feature type="chain" id="PRO_5041664080" description="GDNF/GAS1 domain-containing protein" evidence="10">
    <location>
        <begin position="20"/>
        <end position="430"/>
    </location>
</feature>
<reference evidence="12" key="1">
    <citation type="submission" date="2023-08" db="EMBL/GenBank/DDBJ databases">
        <title>Pelteobagrus vachellii genome.</title>
        <authorList>
            <person name="Liu H."/>
        </authorList>
    </citation>
    <scope>NUCLEOTIDE SEQUENCE</scope>
    <source>
        <strain evidence="12">PRFRI_2022a</strain>
        <tissue evidence="12">Muscle</tissue>
    </source>
</reference>
<keyword evidence="6" id="KW-0675">Receptor</keyword>
<keyword evidence="9" id="KW-0812">Transmembrane</keyword>
<keyword evidence="7" id="KW-0325">Glycoprotein</keyword>
<evidence type="ECO:0000256" key="2">
    <source>
        <dbReference type="ARBA" id="ARBA00005961"/>
    </source>
</evidence>
<evidence type="ECO:0000256" key="4">
    <source>
        <dbReference type="ARBA" id="ARBA00022729"/>
    </source>
</evidence>
<keyword evidence="13" id="KW-1185">Reference proteome</keyword>
<dbReference type="GO" id="GO:0038023">
    <property type="term" value="F:signaling receptor activity"/>
    <property type="evidence" value="ECO:0007669"/>
    <property type="project" value="InterPro"/>
</dbReference>
<dbReference type="GO" id="GO:0043235">
    <property type="term" value="C:receptor complex"/>
    <property type="evidence" value="ECO:0007669"/>
    <property type="project" value="TreeGrafter"/>
</dbReference>
<evidence type="ECO:0000256" key="9">
    <source>
        <dbReference type="SAM" id="Phobius"/>
    </source>
</evidence>